<dbReference type="Proteomes" id="UP000595198">
    <property type="component" value="Chromosome"/>
</dbReference>
<keyword evidence="1" id="KW-1003">Cell membrane</keyword>
<feature type="region of interest" description="Disordered" evidence="5">
    <location>
        <begin position="1"/>
        <end position="65"/>
    </location>
</feature>
<keyword evidence="3 6" id="KW-1133">Transmembrane helix</keyword>
<feature type="transmembrane region" description="Helical" evidence="6">
    <location>
        <begin position="72"/>
        <end position="91"/>
    </location>
</feature>
<evidence type="ECO:0000256" key="4">
    <source>
        <dbReference type="ARBA" id="ARBA00023136"/>
    </source>
</evidence>
<protein>
    <submittedName>
        <fullName evidence="8">DUF1049 domain-containing protein</fullName>
    </submittedName>
</protein>
<dbReference type="InterPro" id="IPR010445">
    <property type="entry name" value="LapA_dom"/>
</dbReference>
<keyword evidence="11" id="KW-1185">Reference proteome</keyword>
<evidence type="ECO:0000313" key="9">
    <source>
        <dbReference type="EMBL" id="QQB82078.1"/>
    </source>
</evidence>
<dbReference type="GO" id="GO:0005886">
    <property type="term" value="C:plasma membrane"/>
    <property type="evidence" value="ECO:0007669"/>
    <property type="project" value="InterPro"/>
</dbReference>
<dbReference type="AlphaFoldDB" id="A0AB37GAG5"/>
<evidence type="ECO:0000256" key="6">
    <source>
        <dbReference type="SAM" id="Phobius"/>
    </source>
</evidence>
<accession>A0AB37GAG5</accession>
<dbReference type="EMBL" id="CP065628">
    <property type="protein sequence ID" value="QPR30240.1"/>
    <property type="molecule type" value="Genomic_DNA"/>
</dbReference>
<feature type="transmembrane region" description="Helical" evidence="6">
    <location>
        <begin position="111"/>
        <end position="131"/>
    </location>
</feature>
<dbReference type="EMBL" id="CP066023">
    <property type="protein sequence ID" value="QQB82078.1"/>
    <property type="molecule type" value="Genomic_DNA"/>
</dbReference>
<reference evidence="10 11" key="1">
    <citation type="submission" date="2020-12" db="EMBL/GenBank/DDBJ databases">
        <title>FDA dAtabase for Regulatory Grade micrObial Sequences (FDA-ARGOS): Supporting development and validation of Infectious Disease Dx tests.</title>
        <authorList>
            <person name="Sproer C."/>
            <person name="Gronow S."/>
            <person name="Severitt S."/>
            <person name="Schroder I."/>
            <person name="Tallon L."/>
            <person name="Sadzewicz L."/>
            <person name="Zhao X."/>
            <person name="Boylan J."/>
            <person name="Ott S."/>
            <person name="Bowen H."/>
            <person name="Vavikolanu K."/>
            <person name="Mehta A."/>
            <person name="Aluvathingal J."/>
            <person name="Nadendla S."/>
            <person name="Lowell S."/>
            <person name="Myers T."/>
            <person name="Yan Y."/>
            <person name="Sichtig H."/>
        </authorList>
    </citation>
    <scope>NUCLEOTIDE SEQUENCE [LARGE SCALE GENOMIC DNA]</scope>
    <source>
        <strain evidence="8 10">FDAARGOS_938</strain>
        <strain evidence="9 11">FDAARGOS_991</strain>
    </source>
</reference>
<dbReference type="Proteomes" id="UP000594774">
    <property type="component" value="Chromosome"/>
</dbReference>
<evidence type="ECO:0000259" key="7">
    <source>
        <dbReference type="Pfam" id="PF06305"/>
    </source>
</evidence>
<keyword evidence="4 6" id="KW-0472">Membrane</keyword>
<feature type="domain" description="Lipopolysaccharide assembly protein A" evidence="7">
    <location>
        <begin position="92"/>
        <end position="142"/>
    </location>
</feature>
<evidence type="ECO:0000256" key="2">
    <source>
        <dbReference type="ARBA" id="ARBA00022692"/>
    </source>
</evidence>
<feature type="compositionally biased region" description="Polar residues" evidence="5">
    <location>
        <begin position="1"/>
        <end position="14"/>
    </location>
</feature>
<keyword evidence="2 6" id="KW-0812">Transmembrane</keyword>
<evidence type="ECO:0000256" key="5">
    <source>
        <dbReference type="SAM" id="MobiDB-lite"/>
    </source>
</evidence>
<proteinExistence type="predicted"/>
<evidence type="ECO:0000256" key="1">
    <source>
        <dbReference type="ARBA" id="ARBA00022475"/>
    </source>
</evidence>
<evidence type="ECO:0000313" key="8">
    <source>
        <dbReference type="EMBL" id="QPR30240.1"/>
    </source>
</evidence>
<evidence type="ECO:0000256" key="3">
    <source>
        <dbReference type="ARBA" id="ARBA00022989"/>
    </source>
</evidence>
<gene>
    <name evidence="8" type="ORF">I6G95_08395</name>
    <name evidence="9" type="ORF">I6H48_08965</name>
</gene>
<dbReference type="Pfam" id="PF06305">
    <property type="entry name" value="LapA_dom"/>
    <property type="match status" value="1"/>
</dbReference>
<evidence type="ECO:0000313" key="11">
    <source>
        <dbReference type="Proteomes" id="UP000595198"/>
    </source>
</evidence>
<name>A0AB37GAG5_CORAY</name>
<sequence>MIGMTNANQPNNDSPLFDDAPSYSPNDSVAPAPEQDNLPEPVVDAPTEKDSSPEPAPAPGQRKVKKTTAGSMWIGLVISAVLLIVLLVFILQNQQETALNLFGWTWNFPVGVGMLFAAILGALITALIGGWRMFDLRRQIRKGDN</sequence>
<organism evidence="8 10">
    <name type="scientific">Corynebacterium amycolatum</name>
    <dbReference type="NCBI Taxonomy" id="43765"/>
    <lineage>
        <taxon>Bacteria</taxon>
        <taxon>Bacillati</taxon>
        <taxon>Actinomycetota</taxon>
        <taxon>Actinomycetes</taxon>
        <taxon>Mycobacteriales</taxon>
        <taxon>Corynebacteriaceae</taxon>
        <taxon>Corynebacterium</taxon>
    </lineage>
</organism>
<evidence type="ECO:0000313" key="10">
    <source>
        <dbReference type="Proteomes" id="UP000594774"/>
    </source>
</evidence>